<proteinExistence type="predicted"/>
<reference evidence="1" key="1">
    <citation type="journal article" date="2015" name="Front. Microbiol.">
        <title>Combining genomic sequencing methods to explore viral diversity and reveal potential virus-host interactions.</title>
        <authorList>
            <person name="Chow C.E."/>
            <person name="Winget D.M."/>
            <person name="White R.A.III."/>
            <person name="Hallam S.J."/>
            <person name="Suttle C.A."/>
        </authorList>
    </citation>
    <scope>NUCLEOTIDE SEQUENCE</scope>
    <source>
        <strain evidence="1">Anoxic2_3</strain>
    </source>
</reference>
<sequence length="62" mass="6864">MDHFNLPVALSMPAIRPRSSISLLNLGYSGRYTLVTARTGQRRPSFTWSLSPSMAKVRSLGL</sequence>
<organism evidence="1">
    <name type="scientific">uncultured marine virus</name>
    <dbReference type="NCBI Taxonomy" id="186617"/>
    <lineage>
        <taxon>Viruses</taxon>
        <taxon>environmental samples</taxon>
    </lineage>
</organism>
<protein>
    <submittedName>
        <fullName evidence="1">Uncharacterized protein</fullName>
    </submittedName>
</protein>
<accession>A0A0F7L7D1</accession>
<name>A0A0F7L7D1_9VIRU</name>
<evidence type="ECO:0000313" key="1">
    <source>
        <dbReference type="EMBL" id="AKH46891.1"/>
    </source>
</evidence>
<dbReference type="EMBL" id="KR029587">
    <property type="protein sequence ID" value="AKH46891.1"/>
    <property type="molecule type" value="Genomic_DNA"/>
</dbReference>
<reference evidence="1" key="2">
    <citation type="submission" date="2015-03" db="EMBL/GenBank/DDBJ databases">
        <authorList>
            <person name="Chow C.-E.T."/>
            <person name="Winget D.M."/>
            <person name="White R.A.III."/>
            <person name="Hallam S.J."/>
            <person name="Suttle C.A."/>
        </authorList>
    </citation>
    <scope>NUCLEOTIDE SEQUENCE</scope>
    <source>
        <strain evidence="1">Anoxic2_3</strain>
    </source>
</reference>